<sequence>MPQITIKLAEIEMRGLSLDVVFNWWMLDLDCWIYHCI</sequence>
<dbReference type="AlphaFoldDB" id="I3T765"/>
<organism evidence="1">
    <name type="scientific">Lotus japonicus</name>
    <name type="common">Lotus corniculatus var. japonicus</name>
    <dbReference type="NCBI Taxonomy" id="34305"/>
    <lineage>
        <taxon>Eukaryota</taxon>
        <taxon>Viridiplantae</taxon>
        <taxon>Streptophyta</taxon>
        <taxon>Embryophyta</taxon>
        <taxon>Tracheophyta</taxon>
        <taxon>Spermatophyta</taxon>
        <taxon>Magnoliopsida</taxon>
        <taxon>eudicotyledons</taxon>
        <taxon>Gunneridae</taxon>
        <taxon>Pentapetalae</taxon>
        <taxon>rosids</taxon>
        <taxon>fabids</taxon>
        <taxon>Fabales</taxon>
        <taxon>Fabaceae</taxon>
        <taxon>Papilionoideae</taxon>
        <taxon>50 kb inversion clade</taxon>
        <taxon>NPAAA clade</taxon>
        <taxon>Hologalegina</taxon>
        <taxon>robinioid clade</taxon>
        <taxon>Loteae</taxon>
        <taxon>Lotus</taxon>
    </lineage>
</organism>
<proteinExistence type="evidence at transcript level"/>
<protein>
    <submittedName>
        <fullName evidence="1">Uncharacterized protein</fullName>
    </submittedName>
</protein>
<dbReference type="EMBL" id="BT148563">
    <property type="protein sequence ID" value="AFK48357.1"/>
    <property type="molecule type" value="mRNA"/>
</dbReference>
<evidence type="ECO:0000313" key="1">
    <source>
        <dbReference type="EMBL" id="AFK48357.1"/>
    </source>
</evidence>
<name>I3T765_LOTJA</name>
<accession>I3T765</accession>
<reference evidence="1" key="1">
    <citation type="submission" date="2012-05" db="EMBL/GenBank/DDBJ databases">
        <authorList>
            <person name="Krishnakumar V."/>
            <person name="Cheung F."/>
            <person name="Xiao Y."/>
            <person name="Chan A."/>
            <person name="Moskal W.A."/>
            <person name="Town C.D."/>
        </authorList>
    </citation>
    <scope>NUCLEOTIDE SEQUENCE</scope>
</reference>